<reference evidence="7" key="1">
    <citation type="journal article" date="2019" name="Int. J. Syst. Evol. Microbiol.">
        <title>The Global Catalogue of Microorganisms (GCM) 10K type strain sequencing project: providing services to taxonomists for standard genome sequencing and annotation.</title>
        <authorList>
            <consortium name="The Broad Institute Genomics Platform"/>
            <consortium name="The Broad Institute Genome Sequencing Center for Infectious Disease"/>
            <person name="Wu L."/>
            <person name="Ma J."/>
        </authorList>
    </citation>
    <scope>NUCLEOTIDE SEQUENCE [LARGE SCALE GENOMIC DNA]</scope>
    <source>
        <strain evidence="7">CGMCC 1.16306</strain>
    </source>
</reference>
<dbReference type="Pfam" id="PF17283">
    <property type="entry name" value="Zn_ribbon_SprT"/>
    <property type="match status" value="1"/>
</dbReference>
<dbReference type="Proteomes" id="UP001596022">
    <property type="component" value="Unassembled WGS sequence"/>
</dbReference>
<feature type="binding site" evidence="4">
    <location>
        <position position="71"/>
    </location>
    <ligand>
        <name>Zn(2+)</name>
        <dbReference type="ChEBI" id="CHEBI:29105"/>
    </ligand>
</feature>
<comment type="caution">
    <text evidence="6">The sequence shown here is derived from an EMBL/GenBank/DDBJ whole genome shotgun (WGS) entry which is preliminary data.</text>
</comment>
<evidence type="ECO:0000313" key="6">
    <source>
        <dbReference type="EMBL" id="MFC4618873.1"/>
    </source>
</evidence>
<sequence>MDQLTLQALVEKISLTYFDQPFKHQASFNARLRTTGGRYLLSSHNLEFNPRQLEVHGMDEFMKIIKHELCHYHLHLAGKGYRHKDHDFKDLLKKVGGSRHCQAIPGTANRSRINYIYECRSCGTRYRRRRRIDTKRYVCGICSGRLKLTEKTRIK</sequence>
<dbReference type="InterPro" id="IPR023524">
    <property type="entry name" value="Uncharacterised_SprT-like"/>
</dbReference>
<comment type="cofactor">
    <cofactor evidence="4">
        <name>Zn(2+)</name>
        <dbReference type="ChEBI" id="CHEBI:29105"/>
    </cofactor>
    <text evidence="4">Binds 1 zinc ion.</text>
</comment>
<evidence type="ECO:0000259" key="5">
    <source>
        <dbReference type="SMART" id="SM00731"/>
    </source>
</evidence>
<feature type="binding site" evidence="4">
    <location>
        <position position="67"/>
    </location>
    <ligand>
        <name>Zn(2+)</name>
        <dbReference type="ChEBI" id="CHEBI:29105"/>
    </ligand>
</feature>
<dbReference type="NCBIfam" id="NF003339">
    <property type="entry name" value="PRK04351.1"/>
    <property type="match status" value="1"/>
</dbReference>
<protein>
    <recommendedName>
        <fullName evidence="4">Protein SprT-like</fullName>
    </recommendedName>
</protein>
<accession>A0ABV9GPM3</accession>
<dbReference type="SMART" id="SM00731">
    <property type="entry name" value="SprT"/>
    <property type="match status" value="1"/>
</dbReference>
<keyword evidence="2 4" id="KW-0479">Metal-binding</keyword>
<name>A0ABV9GPM3_9BACL</name>
<dbReference type="EMBL" id="JBHSFW010000003">
    <property type="protein sequence ID" value="MFC4618873.1"/>
    <property type="molecule type" value="Genomic_DNA"/>
</dbReference>
<gene>
    <name evidence="6" type="ORF">ACFO4N_08990</name>
</gene>
<evidence type="ECO:0000256" key="3">
    <source>
        <dbReference type="ARBA" id="ARBA00022833"/>
    </source>
</evidence>
<dbReference type="Pfam" id="PF10263">
    <property type="entry name" value="SprT-like"/>
    <property type="match status" value="1"/>
</dbReference>
<dbReference type="InterPro" id="IPR006640">
    <property type="entry name" value="SprT-like_domain"/>
</dbReference>
<evidence type="ECO:0000313" key="7">
    <source>
        <dbReference type="Proteomes" id="UP001596022"/>
    </source>
</evidence>
<evidence type="ECO:0000256" key="1">
    <source>
        <dbReference type="ARBA" id="ARBA00022490"/>
    </source>
</evidence>
<evidence type="ECO:0000256" key="2">
    <source>
        <dbReference type="ARBA" id="ARBA00022723"/>
    </source>
</evidence>
<dbReference type="HAMAP" id="MF_00745">
    <property type="entry name" value="SprT_like"/>
    <property type="match status" value="1"/>
</dbReference>
<evidence type="ECO:0000256" key="4">
    <source>
        <dbReference type="HAMAP-Rule" id="MF_00745"/>
    </source>
</evidence>
<feature type="active site" evidence="4">
    <location>
        <position position="68"/>
    </location>
</feature>
<keyword evidence="1 4" id="KW-0963">Cytoplasm</keyword>
<dbReference type="RefSeq" id="WP_376845974.1">
    <property type="nucleotide sequence ID" value="NZ_JBHSFW010000003.1"/>
</dbReference>
<comment type="similarity">
    <text evidence="4">Belongs to the SprT family.</text>
</comment>
<dbReference type="InterPro" id="IPR035240">
    <property type="entry name" value="SprT_Zn_ribbon"/>
</dbReference>
<keyword evidence="7" id="KW-1185">Reference proteome</keyword>
<feature type="domain" description="SprT-like" evidence="5">
    <location>
        <begin position="4"/>
        <end position="149"/>
    </location>
</feature>
<keyword evidence="3 4" id="KW-0862">Zinc</keyword>
<organism evidence="6 7">
    <name type="scientific">Camelliibacillus cellulosilyticus</name>
    <dbReference type="NCBI Taxonomy" id="2174486"/>
    <lineage>
        <taxon>Bacteria</taxon>
        <taxon>Bacillati</taxon>
        <taxon>Bacillota</taxon>
        <taxon>Bacilli</taxon>
        <taxon>Bacillales</taxon>
        <taxon>Sporolactobacillaceae</taxon>
        <taxon>Camelliibacillus</taxon>
    </lineage>
</organism>
<comment type="subcellular location">
    <subcellularLocation>
        <location evidence="4">Cytoplasm</location>
    </subcellularLocation>
</comment>
<proteinExistence type="inferred from homology"/>